<accession>A0AAD4QKC2</accession>
<evidence type="ECO:0000313" key="1">
    <source>
        <dbReference type="EMBL" id="KAI0299698.1"/>
    </source>
</evidence>
<evidence type="ECO:0000313" key="2">
    <source>
        <dbReference type="Proteomes" id="UP001203297"/>
    </source>
</evidence>
<proteinExistence type="predicted"/>
<gene>
    <name evidence="1" type="ORF">B0F90DRAFT_583172</name>
</gene>
<dbReference type="Pfam" id="PF11927">
    <property type="entry name" value="HODM_asu-like"/>
    <property type="match status" value="1"/>
</dbReference>
<comment type="caution">
    <text evidence="1">The sequence shown here is derived from an EMBL/GenBank/DDBJ whole genome shotgun (WGS) entry which is preliminary data.</text>
</comment>
<reference evidence="1" key="1">
    <citation type="journal article" date="2022" name="New Phytol.">
        <title>Evolutionary transition to the ectomycorrhizal habit in the genomes of a hyperdiverse lineage of mushroom-forming fungi.</title>
        <authorList>
            <person name="Looney B."/>
            <person name="Miyauchi S."/>
            <person name="Morin E."/>
            <person name="Drula E."/>
            <person name="Courty P.E."/>
            <person name="Kohler A."/>
            <person name="Kuo A."/>
            <person name="LaButti K."/>
            <person name="Pangilinan J."/>
            <person name="Lipzen A."/>
            <person name="Riley R."/>
            <person name="Andreopoulos W."/>
            <person name="He G."/>
            <person name="Johnson J."/>
            <person name="Nolan M."/>
            <person name="Tritt A."/>
            <person name="Barry K.W."/>
            <person name="Grigoriev I.V."/>
            <person name="Nagy L.G."/>
            <person name="Hibbett D."/>
            <person name="Henrissat B."/>
            <person name="Matheny P.B."/>
            <person name="Labbe J."/>
            <person name="Martin F.M."/>
        </authorList>
    </citation>
    <scope>NUCLEOTIDE SEQUENCE</scope>
    <source>
        <strain evidence="1">BPL690</strain>
    </source>
</reference>
<dbReference type="InterPro" id="IPR021848">
    <property type="entry name" value="HODM_asu-like"/>
</dbReference>
<sequence>MLGTSPRPSPPKPQPERMRLRVERQTLRRLPRSGAIVFTIRVYLTPLAELGPGAAGRLAGAIRGMKEHDVVYREFVNTLSNAVYVRHRRQWNFEDAALEWLDGRHREEIKEGLVQE</sequence>
<dbReference type="AlphaFoldDB" id="A0AAD4QKC2"/>
<keyword evidence="2" id="KW-1185">Reference proteome</keyword>
<dbReference type="EMBL" id="WTXG01000021">
    <property type="protein sequence ID" value="KAI0299698.1"/>
    <property type="molecule type" value="Genomic_DNA"/>
</dbReference>
<dbReference type="Proteomes" id="UP001203297">
    <property type="component" value="Unassembled WGS sequence"/>
</dbReference>
<protein>
    <submittedName>
        <fullName evidence="1">Uncharacterized protein</fullName>
    </submittedName>
</protein>
<name>A0AAD4QKC2_9AGAM</name>
<organism evidence="1 2">
    <name type="scientific">Multifurca ochricompacta</name>
    <dbReference type="NCBI Taxonomy" id="376703"/>
    <lineage>
        <taxon>Eukaryota</taxon>
        <taxon>Fungi</taxon>
        <taxon>Dikarya</taxon>
        <taxon>Basidiomycota</taxon>
        <taxon>Agaricomycotina</taxon>
        <taxon>Agaricomycetes</taxon>
        <taxon>Russulales</taxon>
        <taxon>Russulaceae</taxon>
        <taxon>Multifurca</taxon>
    </lineage>
</organism>